<name>A0A0F9EYU9_9ZZZZ</name>
<sequence length="114" mass="12634">MSTQIEVLGFDRGRTHYVFNLYLTGDDADLAIPVEGDPVGVKLSAADILEFNAGTMVQQRDSKPTAADTPLATIGAWLETKYGTWSTKRLDEIRGSRRLTGWWWNGTDWSQGAV</sequence>
<proteinExistence type="predicted"/>
<dbReference type="AlphaFoldDB" id="A0A0F9EYU9"/>
<protein>
    <submittedName>
        <fullName evidence="1">Uncharacterized protein</fullName>
    </submittedName>
</protein>
<dbReference type="EMBL" id="LAZR01032686">
    <property type="protein sequence ID" value="KKL50205.1"/>
    <property type="molecule type" value="Genomic_DNA"/>
</dbReference>
<evidence type="ECO:0000313" key="1">
    <source>
        <dbReference type="EMBL" id="KKL50205.1"/>
    </source>
</evidence>
<comment type="caution">
    <text evidence="1">The sequence shown here is derived from an EMBL/GenBank/DDBJ whole genome shotgun (WGS) entry which is preliminary data.</text>
</comment>
<reference evidence="1" key="1">
    <citation type="journal article" date="2015" name="Nature">
        <title>Complex archaea that bridge the gap between prokaryotes and eukaryotes.</title>
        <authorList>
            <person name="Spang A."/>
            <person name="Saw J.H."/>
            <person name="Jorgensen S.L."/>
            <person name="Zaremba-Niedzwiedzka K."/>
            <person name="Martijn J."/>
            <person name="Lind A.E."/>
            <person name="van Eijk R."/>
            <person name="Schleper C."/>
            <person name="Guy L."/>
            <person name="Ettema T.J."/>
        </authorList>
    </citation>
    <scope>NUCLEOTIDE SEQUENCE</scope>
</reference>
<organism evidence="1">
    <name type="scientific">marine sediment metagenome</name>
    <dbReference type="NCBI Taxonomy" id="412755"/>
    <lineage>
        <taxon>unclassified sequences</taxon>
        <taxon>metagenomes</taxon>
        <taxon>ecological metagenomes</taxon>
    </lineage>
</organism>
<gene>
    <name evidence="1" type="ORF">LCGC14_2307840</name>
</gene>
<accession>A0A0F9EYU9</accession>